<protein>
    <submittedName>
        <fullName evidence="1">Xaa-pro dipeptidase family enzyme</fullName>
    </submittedName>
</protein>
<gene>
    <name evidence="1" type="ORF">JCM19275_2474</name>
</gene>
<comment type="caution">
    <text evidence="1">The sequence shown here is derived from an EMBL/GenBank/DDBJ whole genome shotgun (WGS) entry which is preliminary data.</text>
</comment>
<dbReference type="Proteomes" id="UP000029647">
    <property type="component" value="Unassembled WGS sequence"/>
</dbReference>
<dbReference type="Gene3D" id="2.30.40.10">
    <property type="entry name" value="Urease, subunit C, domain 1"/>
    <property type="match status" value="1"/>
</dbReference>
<evidence type="ECO:0000313" key="1">
    <source>
        <dbReference type="EMBL" id="GAL73627.1"/>
    </source>
</evidence>
<dbReference type="InterPro" id="IPR011059">
    <property type="entry name" value="Metal-dep_hydrolase_composite"/>
</dbReference>
<dbReference type="AlphaFoldDB" id="A0A090X1F0"/>
<reference evidence="1 2" key="1">
    <citation type="journal article" date="2014" name="Genome Announc.">
        <title>Draft Genome Sequences of Marine Flavobacterium Nonlabens Strains NR17, NR24, NR27, NR32, NR33, and Ara13.</title>
        <authorList>
            <person name="Nakanishi M."/>
            <person name="Meirelles P."/>
            <person name="Suzuki R."/>
            <person name="Takatani N."/>
            <person name="Mino S."/>
            <person name="Suda W."/>
            <person name="Oshima K."/>
            <person name="Hattori M."/>
            <person name="Ohkuma M."/>
            <person name="Hosokawa M."/>
            <person name="Miyashita K."/>
            <person name="Thompson F.L."/>
            <person name="Niwa A."/>
            <person name="Sawabe T."/>
            <person name="Sawabe T."/>
        </authorList>
    </citation>
    <scope>NUCLEOTIDE SEQUENCE [LARGE SCALE GENOMIC DNA]</scope>
    <source>
        <strain evidence="2">JCM19275</strain>
    </source>
</reference>
<dbReference type="EMBL" id="BBNT01000001">
    <property type="protein sequence ID" value="GAL73627.1"/>
    <property type="molecule type" value="Genomic_DNA"/>
</dbReference>
<sequence length="49" mass="5578">MILKEENNIGQIQQGFYADIIAVSENPEDNVATLEEMSFVMKDGVVYKR</sequence>
<name>A0A090X1F0_NONUL</name>
<dbReference type="GO" id="GO:0016810">
    <property type="term" value="F:hydrolase activity, acting on carbon-nitrogen (but not peptide) bonds"/>
    <property type="evidence" value="ECO:0007669"/>
    <property type="project" value="InterPro"/>
</dbReference>
<accession>A0A090X1F0</accession>
<evidence type="ECO:0000313" key="2">
    <source>
        <dbReference type="Proteomes" id="UP000029647"/>
    </source>
</evidence>
<dbReference type="SUPFAM" id="SSF51338">
    <property type="entry name" value="Composite domain of metallo-dependent hydrolases"/>
    <property type="match status" value="1"/>
</dbReference>
<organism evidence="1 2">
    <name type="scientific">Nonlabens ulvanivorans</name>
    <name type="common">Persicivirga ulvanivorans</name>
    <dbReference type="NCBI Taxonomy" id="906888"/>
    <lineage>
        <taxon>Bacteria</taxon>
        <taxon>Pseudomonadati</taxon>
        <taxon>Bacteroidota</taxon>
        <taxon>Flavobacteriia</taxon>
        <taxon>Flavobacteriales</taxon>
        <taxon>Flavobacteriaceae</taxon>
        <taxon>Nonlabens</taxon>
    </lineage>
</organism>
<proteinExistence type="predicted"/>